<evidence type="ECO:0000313" key="2">
    <source>
        <dbReference type="WBParaSite" id="MCU_009649-RA"/>
    </source>
</evidence>
<dbReference type="WBParaSite" id="MCU_009649-RA">
    <property type="protein sequence ID" value="MCU_009649-RA"/>
    <property type="gene ID" value="MCU_009649"/>
</dbReference>
<organism evidence="2">
    <name type="scientific">Mesocestoides corti</name>
    <name type="common">Flatworm</name>
    <dbReference type="NCBI Taxonomy" id="53468"/>
    <lineage>
        <taxon>Eukaryota</taxon>
        <taxon>Metazoa</taxon>
        <taxon>Spiralia</taxon>
        <taxon>Lophotrochozoa</taxon>
        <taxon>Platyhelminthes</taxon>
        <taxon>Cestoda</taxon>
        <taxon>Eucestoda</taxon>
        <taxon>Cyclophyllidea</taxon>
        <taxon>Mesocestoididae</taxon>
        <taxon>Mesocestoides</taxon>
    </lineage>
</organism>
<protein>
    <submittedName>
        <fullName evidence="2">Uncharacterized protein</fullName>
    </submittedName>
</protein>
<keyword evidence="1" id="KW-0812">Transmembrane</keyword>
<feature type="transmembrane region" description="Helical" evidence="1">
    <location>
        <begin position="144"/>
        <end position="170"/>
    </location>
</feature>
<dbReference type="AlphaFoldDB" id="A0A5K3FN70"/>
<evidence type="ECO:0000256" key="1">
    <source>
        <dbReference type="SAM" id="Phobius"/>
    </source>
</evidence>
<accession>A0A5K3FN70</accession>
<keyword evidence="1" id="KW-1133">Transmembrane helix</keyword>
<proteinExistence type="predicted"/>
<name>A0A5K3FN70_MESCO</name>
<keyword evidence="1" id="KW-0472">Membrane</keyword>
<sequence>MSGNYTKTWPTFNTRTELSLRINKLGKGFTTKLAPDTLLEVSSGYRKHFTTFWTEVFPKMAFGHSRRSEAKNKDITSFLTPTSHDSKNELNTISTTSLKEPKDKSVNSRLFVISNKSVEFSSFYDRDQVPSPLIKEAREGDKRVLLLTIIVGLSLFLLNVVFTTTFYFFLQQRKVRANSTLIAASEADQGENKNDQITKPVNENSRYPQQVVTLSGLECAMETEFQATAAAAATMSTDFHRVTFGALQQTSTPHRHSTLNVYQSGSNRTTPLLNRQILATLDPNWNRGASGGPSFSII</sequence>
<reference evidence="2" key="1">
    <citation type="submission" date="2019-11" db="UniProtKB">
        <authorList>
            <consortium name="WormBaseParasite"/>
        </authorList>
    </citation>
    <scope>IDENTIFICATION</scope>
</reference>